<gene>
    <name evidence="1" type="ORF">FF104_04070</name>
</gene>
<evidence type="ECO:0000313" key="2">
    <source>
        <dbReference type="Proteomes" id="UP000515243"/>
    </source>
</evidence>
<dbReference type="RefSeq" id="WP_035761696.1">
    <property type="nucleotide sequence ID" value="NZ_AP019716.1"/>
</dbReference>
<dbReference type="Proteomes" id="UP000515243">
    <property type="component" value="Chromosome 1"/>
</dbReference>
<proteinExistence type="predicted"/>
<protein>
    <submittedName>
        <fullName evidence="1">Uncharacterized protein</fullName>
    </submittedName>
</protein>
<reference evidence="1 2" key="1">
    <citation type="submission" date="2019-05" db="EMBL/GenBank/DDBJ databases">
        <authorList>
            <person name="Schori C."/>
            <person name="Ahrens C."/>
        </authorList>
    </citation>
    <scope>NUCLEOTIDE SEQUENCE [LARGE SCALE GENOMIC DNA]</scope>
    <source>
        <strain evidence="1 2">DSM 10702</strain>
    </source>
</reference>
<dbReference type="EMBL" id="CP040626">
    <property type="protein sequence ID" value="QMW90153.1"/>
    <property type="molecule type" value="Genomic_DNA"/>
</dbReference>
<dbReference type="AlphaFoldDB" id="A0AAP9RCI8"/>
<organism evidence="1 2">
    <name type="scientific">Clostridium butyricum</name>
    <dbReference type="NCBI Taxonomy" id="1492"/>
    <lineage>
        <taxon>Bacteria</taxon>
        <taxon>Bacillati</taxon>
        <taxon>Bacillota</taxon>
        <taxon>Clostridia</taxon>
        <taxon>Eubacteriales</taxon>
        <taxon>Clostridiaceae</taxon>
        <taxon>Clostridium</taxon>
    </lineage>
</organism>
<name>A0AAP9RCI8_CLOBU</name>
<dbReference type="GeneID" id="92943304"/>
<accession>A0AAP9RCI8</accession>
<sequence length="327" mass="38138">MLDIVRKNLIVVSTKNGQEFASIIQKEFEEISYTVLINQIEGKLLQNELQRLTEELSNFDYAILVIHSNDLQSISDISFLLGLLIGNLSLTRIAILSPINSKLDKFSSYLKYIEPEYYDDTHPNDTSAISQGLHKIINVWDSVEKRKNGHDYEILENKKELLRIALGSCGENKERFDSFLGYFDKCFNAVYKSHKCRVLGTTLFLARNNFIEQISQSGIIKRNHKFSLDEKDKGVVECYNNPDKLLLTEKKGRYLEDEDVYEYIFYKCIHKKFVLTVHIKYKSKIRNDEYQDYLETLRDNNKGYIGILQLFLKGGKQCCEYQKDVLE</sequence>
<evidence type="ECO:0000313" key="1">
    <source>
        <dbReference type="EMBL" id="QMW90153.1"/>
    </source>
</evidence>